<organism evidence="2 3">
    <name type="scientific">Maribacter vaceletii</name>
    <dbReference type="NCBI Taxonomy" id="1206816"/>
    <lineage>
        <taxon>Bacteria</taxon>
        <taxon>Pseudomonadati</taxon>
        <taxon>Bacteroidota</taxon>
        <taxon>Flavobacteriia</taxon>
        <taxon>Flavobacteriales</taxon>
        <taxon>Flavobacteriaceae</taxon>
        <taxon>Maribacter</taxon>
    </lineage>
</organism>
<protein>
    <submittedName>
        <fullName evidence="2">DNA polymerase V</fullName>
    </submittedName>
</protein>
<feature type="domain" description="Peptidase S24/S26A/S26B/S26C" evidence="1">
    <location>
        <begin position="37"/>
        <end position="120"/>
    </location>
</feature>
<keyword evidence="3" id="KW-1185">Reference proteome</keyword>
<dbReference type="Proteomes" id="UP000269412">
    <property type="component" value="Unassembled WGS sequence"/>
</dbReference>
<proteinExistence type="predicted"/>
<gene>
    <name evidence="2" type="ORF">CLV91_2058</name>
</gene>
<accession>A0A495E9G9</accession>
<evidence type="ECO:0000259" key="1">
    <source>
        <dbReference type="Pfam" id="PF00717"/>
    </source>
</evidence>
<evidence type="ECO:0000313" key="3">
    <source>
        <dbReference type="Proteomes" id="UP000269412"/>
    </source>
</evidence>
<dbReference type="InterPro" id="IPR015927">
    <property type="entry name" value="Peptidase_S24_S26A/B/C"/>
</dbReference>
<name>A0A495E9G9_9FLAO</name>
<dbReference type="SUPFAM" id="SSF51306">
    <property type="entry name" value="LexA/Signal peptidase"/>
    <property type="match status" value="1"/>
</dbReference>
<dbReference type="EMBL" id="RBIQ01000008">
    <property type="protein sequence ID" value="RKR13341.1"/>
    <property type="molecule type" value="Genomic_DNA"/>
</dbReference>
<comment type="caution">
    <text evidence="2">The sequence shown here is derived from an EMBL/GenBank/DDBJ whole genome shotgun (WGS) entry which is preliminary data.</text>
</comment>
<dbReference type="Gene3D" id="2.10.109.10">
    <property type="entry name" value="Umud Fragment, subunit A"/>
    <property type="match status" value="1"/>
</dbReference>
<dbReference type="Pfam" id="PF00717">
    <property type="entry name" value="Peptidase_S24"/>
    <property type="match status" value="1"/>
</dbReference>
<dbReference type="InterPro" id="IPR036286">
    <property type="entry name" value="LexA/Signal_pep-like_sf"/>
</dbReference>
<evidence type="ECO:0000313" key="2">
    <source>
        <dbReference type="EMBL" id="RKR13341.1"/>
    </source>
</evidence>
<dbReference type="RefSeq" id="WP_245987172.1">
    <property type="nucleotide sequence ID" value="NZ_RBIQ01000008.1"/>
</dbReference>
<sequence length="137" mass="16054">MDFLLIFGIYPYFYTMETFSHGKVKKLERQHMPEVSKQTGFPSPATHYMEPKISLEQELITNNDATFYVRIDSNALQEFTIFKNDVLIIDRSFYPKKNSLAMVVIDGEFKVIKIELEAKEKEFTLWGVITYIIHACK</sequence>
<dbReference type="AlphaFoldDB" id="A0A495E9G9"/>
<reference evidence="2 3" key="1">
    <citation type="submission" date="2018-10" db="EMBL/GenBank/DDBJ databases">
        <title>Genomic Encyclopedia of Archaeal and Bacterial Type Strains, Phase II (KMG-II): from individual species to whole genera.</title>
        <authorList>
            <person name="Goeker M."/>
        </authorList>
    </citation>
    <scope>NUCLEOTIDE SEQUENCE [LARGE SCALE GENOMIC DNA]</scope>
    <source>
        <strain evidence="2 3">DSM 25230</strain>
    </source>
</reference>